<keyword evidence="2" id="KW-1185">Reference proteome</keyword>
<dbReference type="Proteomes" id="UP001162480">
    <property type="component" value="Chromosome 22"/>
</dbReference>
<sequence>MTVLNEIILAQSGQRCNQSGSILYKVISDGQCIDSYGFYDGGNDFQEEKLNILYIEGSGSKSVPNDNLFDLKPDTMVCSGVMSLYSMTEIREQYPNKMMNVIFRVLWAKVFNGLTGRNDGELSIQNWRIHLTFEKKSFQSCLRKCGIFMYEDLVRNLK</sequence>
<accession>A0AA36BRB6</accession>
<dbReference type="Gene3D" id="3.40.50.1440">
    <property type="entry name" value="Tubulin/FtsZ, GTPase domain"/>
    <property type="match status" value="1"/>
</dbReference>
<reference evidence="1" key="1">
    <citation type="submission" date="2023-08" db="EMBL/GenBank/DDBJ databases">
        <authorList>
            <person name="Alioto T."/>
            <person name="Alioto T."/>
            <person name="Gomez Garrido J."/>
        </authorList>
    </citation>
    <scope>NUCLEOTIDE SEQUENCE</scope>
</reference>
<proteinExistence type="predicted"/>
<evidence type="ECO:0000313" key="2">
    <source>
        <dbReference type="Proteomes" id="UP001162480"/>
    </source>
</evidence>
<name>A0AA36BRB6_OCTVU</name>
<protein>
    <submittedName>
        <fullName evidence="1">Tubulin beta chain-like isoform X6</fullName>
    </submittedName>
</protein>
<dbReference type="AlphaFoldDB" id="A0AA36BRB6"/>
<dbReference type="InterPro" id="IPR036525">
    <property type="entry name" value="Tubulin/FtsZ_GTPase_sf"/>
</dbReference>
<evidence type="ECO:0000313" key="1">
    <source>
        <dbReference type="EMBL" id="CAI9739126.1"/>
    </source>
</evidence>
<gene>
    <name evidence="1" type="ORF">OCTVUL_1B018821</name>
</gene>
<dbReference type="SUPFAM" id="SSF52490">
    <property type="entry name" value="Tubulin nucleotide-binding domain-like"/>
    <property type="match status" value="1"/>
</dbReference>
<organism evidence="1 2">
    <name type="scientific">Octopus vulgaris</name>
    <name type="common">Common octopus</name>
    <dbReference type="NCBI Taxonomy" id="6645"/>
    <lineage>
        <taxon>Eukaryota</taxon>
        <taxon>Metazoa</taxon>
        <taxon>Spiralia</taxon>
        <taxon>Lophotrochozoa</taxon>
        <taxon>Mollusca</taxon>
        <taxon>Cephalopoda</taxon>
        <taxon>Coleoidea</taxon>
        <taxon>Octopodiformes</taxon>
        <taxon>Octopoda</taxon>
        <taxon>Incirrata</taxon>
        <taxon>Octopodidae</taxon>
        <taxon>Octopus</taxon>
    </lineage>
</organism>
<dbReference type="EMBL" id="OX597835">
    <property type="protein sequence ID" value="CAI9739126.1"/>
    <property type="molecule type" value="Genomic_DNA"/>
</dbReference>